<name>A0ABR7SK59_9ACTN</name>
<comment type="caution">
    <text evidence="3">The sequence shown here is derived from an EMBL/GenBank/DDBJ whole genome shotgun (WGS) entry which is preliminary data.</text>
</comment>
<feature type="compositionally biased region" description="Pro residues" evidence="1">
    <location>
        <begin position="218"/>
        <end position="233"/>
    </location>
</feature>
<dbReference type="Gene3D" id="1.20.120.450">
    <property type="entry name" value="dinb family like domain"/>
    <property type="match status" value="1"/>
</dbReference>
<evidence type="ECO:0000256" key="1">
    <source>
        <dbReference type="SAM" id="MobiDB-lite"/>
    </source>
</evidence>
<evidence type="ECO:0000259" key="2">
    <source>
        <dbReference type="Pfam" id="PF11716"/>
    </source>
</evidence>
<reference evidence="3 4" key="1">
    <citation type="submission" date="2020-08" db="EMBL/GenBank/DDBJ databases">
        <title>Genemic of Streptomyces polyaspartic.</title>
        <authorList>
            <person name="Liu W."/>
        </authorList>
    </citation>
    <scope>NUCLEOTIDE SEQUENCE [LARGE SCALE GENOMIC DNA]</scope>
    <source>
        <strain evidence="3 4">TRM66268-LWL</strain>
    </source>
</reference>
<organism evidence="3 4">
    <name type="scientific">Streptomyces polyasparticus</name>
    <dbReference type="NCBI Taxonomy" id="2767826"/>
    <lineage>
        <taxon>Bacteria</taxon>
        <taxon>Bacillati</taxon>
        <taxon>Actinomycetota</taxon>
        <taxon>Actinomycetes</taxon>
        <taxon>Kitasatosporales</taxon>
        <taxon>Streptomycetaceae</taxon>
        <taxon>Streptomyces</taxon>
    </lineage>
</organism>
<feature type="domain" description="Mycothiol-dependent maleylpyruvate isomerase metal-binding" evidence="2">
    <location>
        <begin position="13"/>
        <end position="142"/>
    </location>
</feature>
<dbReference type="GO" id="GO:0016853">
    <property type="term" value="F:isomerase activity"/>
    <property type="evidence" value="ECO:0007669"/>
    <property type="project" value="UniProtKB-KW"/>
</dbReference>
<accession>A0ABR7SK59</accession>
<dbReference type="SUPFAM" id="SSF109854">
    <property type="entry name" value="DinB/YfiT-like putative metalloenzymes"/>
    <property type="match status" value="1"/>
</dbReference>
<gene>
    <name evidence="3" type="ORF">H9Y04_21295</name>
</gene>
<dbReference type="Pfam" id="PF11716">
    <property type="entry name" value="MDMPI_N"/>
    <property type="match status" value="1"/>
</dbReference>
<proteinExistence type="predicted"/>
<feature type="region of interest" description="Disordered" evidence="1">
    <location>
        <begin position="213"/>
        <end position="233"/>
    </location>
</feature>
<dbReference type="Proteomes" id="UP000642284">
    <property type="component" value="Unassembled WGS sequence"/>
</dbReference>
<dbReference type="InterPro" id="IPR024344">
    <property type="entry name" value="MDMPI_metal-binding"/>
</dbReference>
<dbReference type="EMBL" id="JACTVJ010000010">
    <property type="protein sequence ID" value="MBC9715090.1"/>
    <property type="molecule type" value="Genomic_DNA"/>
</dbReference>
<sequence>MLSTTQAIDLAEESAGRFVTAVGRLGEEELRAPALLPGWTRADGIAHVAQALGAYVRIVSGVSGSERITAAYRRPVEDTAALPGPDLVRELREGAEEFVALARSLSAGQWKREVTSAGGWQHTAHYTLLRCLRELETHHTDLGIGYGHDNWPLPYAHWALDDTLTTLRTREFPVAAVQATDLSVRWKVAPHGPEATGPSRLLLAWLAGRAPARELGPDPLPSPPPWPQPPAQV</sequence>
<evidence type="ECO:0000313" key="3">
    <source>
        <dbReference type="EMBL" id="MBC9715090.1"/>
    </source>
</evidence>
<keyword evidence="3" id="KW-0413">Isomerase</keyword>
<protein>
    <submittedName>
        <fullName evidence="3">Maleylpyruvate isomerase family mycothiol-dependent enzyme</fullName>
    </submittedName>
</protein>
<evidence type="ECO:0000313" key="4">
    <source>
        <dbReference type="Proteomes" id="UP000642284"/>
    </source>
</evidence>
<dbReference type="InterPro" id="IPR017517">
    <property type="entry name" value="Maleyloyr_isom"/>
</dbReference>
<keyword evidence="4" id="KW-1185">Reference proteome</keyword>
<dbReference type="InterPro" id="IPR034660">
    <property type="entry name" value="DinB/YfiT-like"/>
</dbReference>
<dbReference type="RefSeq" id="WP_187815532.1">
    <property type="nucleotide sequence ID" value="NZ_JACTVJ010000010.1"/>
</dbReference>
<dbReference type="NCBIfam" id="TIGR03083">
    <property type="entry name" value="maleylpyruvate isomerase family mycothiol-dependent enzyme"/>
    <property type="match status" value="1"/>
</dbReference>